<comment type="caution">
    <text evidence="2">The sequence shown here is derived from an EMBL/GenBank/DDBJ whole genome shotgun (WGS) entry which is preliminary data.</text>
</comment>
<dbReference type="PATRIC" id="fig|33051.3.peg.3682"/>
<dbReference type="Proteomes" id="UP000072867">
    <property type="component" value="Unassembled WGS sequence"/>
</dbReference>
<accession>A0A147HV99</accession>
<reference evidence="2 3" key="1">
    <citation type="journal article" date="2016" name="Front. Microbiol.">
        <title>Genomic Resource of Rice Seed Associated Bacteria.</title>
        <authorList>
            <person name="Midha S."/>
            <person name="Bansal K."/>
            <person name="Sharma S."/>
            <person name="Kumar N."/>
            <person name="Patil P.P."/>
            <person name="Chaudhry V."/>
            <person name="Patil P.B."/>
        </authorList>
    </citation>
    <scope>NUCLEOTIDE SEQUENCE [LARGE SCALE GENOMIC DNA]</scope>
    <source>
        <strain evidence="2 3">NS319</strain>
    </source>
</reference>
<protein>
    <submittedName>
        <fullName evidence="2">Uncharacterized protein</fullName>
    </submittedName>
</protein>
<gene>
    <name evidence="2" type="ORF">NS319_12220</name>
</gene>
<evidence type="ECO:0000256" key="1">
    <source>
        <dbReference type="SAM" id="MobiDB-lite"/>
    </source>
</evidence>
<feature type="region of interest" description="Disordered" evidence="1">
    <location>
        <begin position="65"/>
        <end position="100"/>
    </location>
</feature>
<evidence type="ECO:0000313" key="3">
    <source>
        <dbReference type="Proteomes" id="UP000072867"/>
    </source>
</evidence>
<dbReference type="AlphaFoldDB" id="A0A147HV99"/>
<organism evidence="2 3">
    <name type="scientific">Sphingomonas sanguinis</name>
    <dbReference type="NCBI Taxonomy" id="33051"/>
    <lineage>
        <taxon>Bacteria</taxon>
        <taxon>Pseudomonadati</taxon>
        <taxon>Pseudomonadota</taxon>
        <taxon>Alphaproteobacteria</taxon>
        <taxon>Sphingomonadales</taxon>
        <taxon>Sphingomonadaceae</taxon>
        <taxon>Sphingomonas</taxon>
    </lineage>
</organism>
<dbReference type="Pfam" id="PF24362">
    <property type="entry name" value="DUF7518"/>
    <property type="match status" value="1"/>
</dbReference>
<dbReference type="RefSeq" id="WP_058733846.1">
    <property type="nucleotide sequence ID" value="NZ_LDTD01000086.1"/>
</dbReference>
<name>A0A147HV99_9SPHN</name>
<dbReference type="InterPro" id="IPR055940">
    <property type="entry name" value="DUF7518"/>
</dbReference>
<sequence>MGDNTELTREQQLMEEFKAGLDKDGPVVLAQRVAELEGQVAALTAAQTGLEDELVQQRERADAAELARDEATDRAEAAEKEGRAAQGKLRQLGKPTKPRAFGVMPANKIMTGDALRDAIAKADAVEIVFSDGKREVGVPPIAVEGAAWKEHAFGLLLDRPVDIVGPDGIGSTSIAGYALLLDDKQVAWRERSMPLQIAPGQRIQIADDILF</sequence>
<feature type="compositionally biased region" description="Basic and acidic residues" evidence="1">
    <location>
        <begin position="65"/>
        <end position="83"/>
    </location>
</feature>
<evidence type="ECO:0000313" key="2">
    <source>
        <dbReference type="EMBL" id="KTT68796.1"/>
    </source>
</evidence>
<dbReference type="EMBL" id="LDTD01000086">
    <property type="protein sequence ID" value="KTT68796.1"/>
    <property type="molecule type" value="Genomic_DNA"/>
</dbReference>
<proteinExistence type="predicted"/>